<protein>
    <recommendedName>
        <fullName evidence="15">Alpha-aminoadipate reductase</fullName>
        <ecNumber evidence="6">1.2.1.31</ecNumber>
        <ecNumber evidence="5">1.2.1.95</ecNumber>
    </recommendedName>
    <alternativeName>
        <fullName evidence="14">L-aminoadipate-semialdehyde dehydrogenase</fullName>
    </alternativeName>
</protein>
<dbReference type="NCBIfam" id="TIGR01733">
    <property type="entry name" value="AA-adenyl-dom"/>
    <property type="match status" value="1"/>
</dbReference>
<dbReference type="InterPro" id="IPR045851">
    <property type="entry name" value="AMP-bd_C_sf"/>
</dbReference>
<evidence type="ECO:0000256" key="17">
    <source>
        <dbReference type="ARBA" id="ARBA00048414"/>
    </source>
</evidence>
<dbReference type="EC" id="1.2.1.31" evidence="6"/>
<sequence length="1179" mass="130823">MGSMGIGEIPDPTADLFWSDFKGPIHEIFAANARRHPDRPCVIETASTNIPERTFTYKQIFEASAILSHHFVQNGIQRGEVVMIFAHRGVDLVVAIMAVLAAGATFSVLDPLYPPDRQCIYLEVSQPRALVVIDKATREAGPLSDQVRTYVSHNLDLRTEVPGLRLNDDGTLVGGNINGKDCLEDQQPLKSDLPGVLVGPDSTPTLSFTSGSEGRPKGVKGRHFSLTHYFPWMAQRFGLSEKDKFTMLSGIAHDPIQRDIFTPLFLGAQLLVPSREDIQHEKLAEWMRKYGATVTHLTPAMGQILVGGASAIFPDLHHSFFVGDLLIKRDCRRLQDLAPNVRIVNMYGTTETQRAVSYYELPSRNEAPDFLDALGEVIPAGRGMNNVQLLVVDREDRNKICEPGQSGEIYVRAGGLAEEYLGLPDLTATKFVENWFVDTKKWVEEDNQRVKHQRQSEPWRQFYKGPRDRLYRSGDLGHYGPDGNVHCTGRVDSQVKIRGFRIELGEIDSHLAAHPLVRENVTLLKRDAYEEPALVSYFVPEMARWYKWLEERGAKDESEDITMVGMLKRFKYLRDDIREHLKKKLPAYAVPSVLVPLSRFPLNPNGKIDRPALPFPEPQQLAAAGARRPSQLGKALTSTEKAVREIWGSLLGGVHEENIDSGDSFFDLGGHSIIAQQMLLKVRQKWKDIDVPMNTIFQYPTLRGFSANIDQALDPIGLRLESSEAIEEDPEDEDYSADARDLSKQLSDFPSKEPLSAGEEVTTFLTGATGFLGAYVLRDLLSRPGKAVVLVRAKNPEAALGRVQQTCQAYGIWDDSWRSRIECVVGDLEKSNFGIQPETWNRLADRVDVIIHNGALVHWVLPYSRLRAPNVVSTMTALSLATVGKAKYFGLVSSTAVLDTEHFVELSDKSVAEGGKGVPESDDLEGSRKGLGSGYGQSKWAAEYLVRQAGKKGLRGCIIRPGYVTGDPKTGTTNTDDFLVRMLKGCVQLKCRPDITNTINMVPVTHVSRVVVASVFNPPVEPLGVAQITPHPRITTNEFIGALEKYGYHVPLVSYDVWRKKMETYVAGLDEFAGETEEHALLPLYHFVTTDLPADTRGRELDDTNAAKALKLDEAWTGQDWSQGGAVTFETVGVYVAYLIQLGFMPSPKEKGEVELPSLELSAQIKEGMMAVGGRRGVA</sequence>
<keyword evidence="8" id="KW-0597">Phosphoprotein</keyword>
<dbReference type="SUPFAM" id="SSF47336">
    <property type="entry name" value="ACP-like"/>
    <property type="match status" value="1"/>
</dbReference>
<evidence type="ECO:0000256" key="15">
    <source>
        <dbReference type="ARBA" id="ARBA00032195"/>
    </source>
</evidence>
<evidence type="ECO:0000259" key="20">
    <source>
        <dbReference type="PROSITE" id="PS50075"/>
    </source>
</evidence>
<evidence type="ECO:0000256" key="19">
    <source>
        <dbReference type="SAM" id="MobiDB-lite"/>
    </source>
</evidence>
<reference evidence="21" key="1">
    <citation type="journal article" date="2020" name="Stud. Mycol.">
        <title>101 Dothideomycetes genomes: a test case for predicting lifestyles and emergence of pathogens.</title>
        <authorList>
            <person name="Haridas S."/>
            <person name="Albert R."/>
            <person name="Binder M."/>
            <person name="Bloem J."/>
            <person name="Labutti K."/>
            <person name="Salamov A."/>
            <person name="Andreopoulos B."/>
            <person name="Baker S."/>
            <person name="Barry K."/>
            <person name="Bills G."/>
            <person name="Bluhm B."/>
            <person name="Cannon C."/>
            <person name="Castanera R."/>
            <person name="Culley D."/>
            <person name="Daum C."/>
            <person name="Ezra D."/>
            <person name="Gonzalez J."/>
            <person name="Henrissat B."/>
            <person name="Kuo A."/>
            <person name="Liang C."/>
            <person name="Lipzen A."/>
            <person name="Lutzoni F."/>
            <person name="Magnuson J."/>
            <person name="Mondo S."/>
            <person name="Nolan M."/>
            <person name="Ohm R."/>
            <person name="Pangilinan J."/>
            <person name="Park H.-J."/>
            <person name="Ramirez L."/>
            <person name="Alfaro M."/>
            <person name="Sun H."/>
            <person name="Tritt A."/>
            <person name="Yoshinaga Y."/>
            <person name="Zwiers L.-H."/>
            <person name="Turgeon B."/>
            <person name="Goodwin S."/>
            <person name="Spatafora J."/>
            <person name="Crous P."/>
            <person name="Grigoriev I."/>
        </authorList>
    </citation>
    <scope>NUCLEOTIDE SEQUENCE</scope>
    <source>
        <strain evidence="21">ATCC 74209</strain>
    </source>
</reference>
<dbReference type="CDD" id="cd05235">
    <property type="entry name" value="SDR_e1"/>
    <property type="match status" value="1"/>
</dbReference>
<keyword evidence="11" id="KW-0560">Oxidoreductase</keyword>
<dbReference type="PROSITE" id="PS00455">
    <property type="entry name" value="AMP_BINDING"/>
    <property type="match status" value="1"/>
</dbReference>
<dbReference type="Gene3D" id="1.10.1200.10">
    <property type="entry name" value="ACP-like"/>
    <property type="match status" value="1"/>
</dbReference>
<evidence type="ECO:0000256" key="18">
    <source>
        <dbReference type="ARBA" id="ARBA00049537"/>
    </source>
</evidence>
<dbReference type="Proteomes" id="UP000799536">
    <property type="component" value="Unassembled WGS sequence"/>
</dbReference>
<dbReference type="PANTHER" id="PTHR44845">
    <property type="entry name" value="CARRIER DOMAIN-CONTAINING PROTEIN"/>
    <property type="match status" value="1"/>
</dbReference>
<dbReference type="PIRSF" id="PIRSF001617">
    <property type="entry name" value="Alpha-AR"/>
    <property type="match status" value="1"/>
</dbReference>
<evidence type="ECO:0000256" key="5">
    <source>
        <dbReference type="ARBA" id="ARBA00012913"/>
    </source>
</evidence>
<dbReference type="Gene3D" id="3.40.50.720">
    <property type="entry name" value="NAD(P)-binding Rossmann-like Domain"/>
    <property type="match status" value="1"/>
</dbReference>
<dbReference type="NCBIfam" id="TIGR03443">
    <property type="entry name" value="alpha_am_amid"/>
    <property type="match status" value="1"/>
</dbReference>
<name>A0A9P4JMC6_9PLEO</name>
<keyword evidence="10" id="KW-0521">NADP</keyword>
<dbReference type="Pfam" id="PF00501">
    <property type="entry name" value="AMP-binding"/>
    <property type="match status" value="1"/>
</dbReference>
<evidence type="ECO:0000256" key="12">
    <source>
        <dbReference type="ARBA" id="ARBA00023154"/>
    </source>
</evidence>
<dbReference type="InterPro" id="IPR010071">
    <property type="entry name" value="AA_adenyl_dom"/>
</dbReference>
<proteinExistence type="inferred from homology"/>
<evidence type="ECO:0000313" key="21">
    <source>
        <dbReference type="EMBL" id="KAF2201705.1"/>
    </source>
</evidence>
<comment type="similarity">
    <text evidence="13">Belongs to the NRP synthetase family.</text>
</comment>
<dbReference type="EMBL" id="ML993965">
    <property type="protein sequence ID" value="KAF2201705.1"/>
    <property type="molecule type" value="Genomic_DNA"/>
</dbReference>
<evidence type="ECO:0000256" key="6">
    <source>
        <dbReference type="ARBA" id="ARBA00013073"/>
    </source>
</evidence>
<comment type="catalytic activity">
    <reaction evidence="16">
        <text>(S)-2-amino-6-oxohexanoate + AMP + diphosphate + NADP(+) = L-2-aminoadipate + ATP + NADPH + H(+)</text>
        <dbReference type="Rhea" id="RHEA:46936"/>
        <dbReference type="ChEBI" id="CHEBI:15378"/>
        <dbReference type="ChEBI" id="CHEBI:30616"/>
        <dbReference type="ChEBI" id="CHEBI:33019"/>
        <dbReference type="ChEBI" id="CHEBI:57783"/>
        <dbReference type="ChEBI" id="CHEBI:58321"/>
        <dbReference type="ChEBI" id="CHEBI:58349"/>
        <dbReference type="ChEBI" id="CHEBI:58672"/>
        <dbReference type="ChEBI" id="CHEBI:456215"/>
        <dbReference type="EC" id="1.2.1.95"/>
    </reaction>
</comment>
<feature type="region of interest" description="Disordered" evidence="19">
    <location>
        <begin position="912"/>
        <end position="935"/>
    </location>
</feature>
<evidence type="ECO:0000256" key="4">
    <source>
        <dbReference type="ARBA" id="ARBA00006432"/>
    </source>
</evidence>
<organism evidence="21 22">
    <name type="scientific">Delitschia confertaspora ATCC 74209</name>
    <dbReference type="NCBI Taxonomy" id="1513339"/>
    <lineage>
        <taxon>Eukaryota</taxon>
        <taxon>Fungi</taxon>
        <taxon>Dikarya</taxon>
        <taxon>Ascomycota</taxon>
        <taxon>Pezizomycotina</taxon>
        <taxon>Dothideomycetes</taxon>
        <taxon>Pleosporomycetidae</taxon>
        <taxon>Pleosporales</taxon>
        <taxon>Delitschiaceae</taxon>
        <taxon>Delitschia</taxon>
    </lineage>
</organism>
<keyword evidence="12" id="KW-0457">Lysine biosynthesis</keyword>
<dbReference type="InterPro" id="IPR020806">
    <property type="entry name" value="PKS_PP-bd"/>
</dbReference>
<evidence type="ECO:0000256" key="10">
    <source>
        <dbReference type="ARBA" id="ARBA00022857"/>
    </source>
</evidence>
<dbReference type="InterPro" id="IPR000873">
    <property type="entry name" value="AMP-dep_synth/lig_dom"/>
</dbReference>
<dbReference type="InterPro" id="IPR014397">
    <property type="entry name" value="Lys2"/>
</dbReference>
<evidence type="ECO:0000256" key="1">
    <source>
        <dbReference type="ARBA" id="ARBA00001957"/>
    </source>
</evidence>
<dbReference type="Pfam" id="PF07993">
    <property type="entry name" value="NAD_binding_4"/>
    <property type="match status" value="1"/>
</dbReference>
<evidence type="ECO:0000313" key="22">
    <source>
        <dbReference type="Proteomes" id="UP000799536"/>
    </source>
</evidence>
<gene>
    <name evidence="21" type="ORF">GQ43DRAFT_28046</name>
</gene>
<evidence type="ECO:0000256" key="14">
    <source>
        <dbReference type="ARBA" id="ARBA00031335"/>
    </source>
</evidence>
<keyword evidence="22" id="KW-1185">Reference proteome</keyword>
<comment type="catalytic activity">
    <reaction evidence="18">
        <text>(S)-2-amino-6-oxohexanoate + NADP(+) + H2O = L-2-aminoadipate + NADPH + 2 H(+)</text>
        <dbReference type="Rhea" id="RHEA:12304"/>
        <dbReference type="ChEBI" id="CHEBI:15377"/>
        <dbReference type="ChEBI" id="CHEBI:15378"/>
        <dbReference type="ChEBI" id="CHEBI:57783"/>
        <dbReference type="ChEBI" id="CHEBI:58321"/>
        <dbReference type="ChEBI" id="CHEBI:58349"/>
        <dbReference type="ChEBI" id="CHEBI:58672"/>
        <dbReference type="EC" id="1.2.1.31"/>
    </reaction>
</comment>
<evidence type="ECO:0000256" key="16">
    <source>
        <dbReference type="ARBA" id="ARBA00048260"/>
    </source>
</evidence>
<dbReference type="FunFam" id="3.40.50.720:FF:000787">
    <property type="entry name" value="L-2-aminoadipate reductase"/>
    <property type="match status" value="1"/>
</dbReference>
<dbReference type="InterPro" id="IPR010080">
    <property type="entry name" value="Thioester_reductase-like_dom"/>
</dbReference>
<dbReference type="InterPro" id="IPR036291">
    <property type="entry name" value="NAD(P)-bd_dom_sf"/>
</dbReference>
<evidence type="ECO:0000256" key="3">
    <source>
        <dbReference type="ARBA" id="ARBA00004827"/>
    </source>
</evidence>
<dbReference type="AlphaFoldDB" id="A0A9P4JMC6"/>
<dbReference type="GO" id="GO:0019878">
    <property type="term" value="P:lysine biosynthetic process via aminoadipic acid"/>
    <property type="evidence" value="ECO:0007669"/>
    <property type="project" value="UniProtKB-ARBA"/>
</dbReference>
<dbReference type="GO" id="GO:0004043">
    <property type="term" value="F:L-aminoadipate-semialdehyde dehydrogenase [NAD(P)+] activity"/>
    <property type="evidence" value="ECO:0007669"/>
    <property type="project" value="UniProtKB-EC"/>
</dbReference>
<comment type="catalytic activity">
    <reaction evidence="17">
        <text>(S)-2-amino-6-oxohexanoate + NAD(+) + H2O = L-2-aminoadipate + NADH + 2 H(+)</text>
        <dbReference type="Rhea" id="RHEA:12308"/>
        <dbReference type="ChEBI" id="CHEBI:15377"/>
        <dbReference type="ChEBI" id="CHEBI:15378"/>
        <dbReference type="ChEBI" id="CHEBI:57540"/>
        <dbReference type="ChEBI" id="CHEBI:57945"/>
        <dbReference type="ChEBI" id="CHEBI:58321"/>
        <dbReference type="ChEBI" id="CHEBI:58672"/>
        <dbReference type="EC" id="1.2.1.31"/>
    </reaction>
</comment>
<comment type="cofactor">
    <cofactor evidence="1">
        <name>pantetheine 4'-phosphate</name>
        <dbReference type="ChEBI" id="CHEBI:47942"/>
    </cofactor>
</comment>
<dbReference type="SMART" id="SM00823">
    <property type="entry name" value="PKS_PP"/>
    <property type="match status" value="1"/>
</dbReference>
<dbReference type="InterPro" id="IPR013120">
    <property type="entry name" value="FAR_NAD-bd"/>
</dbReference>
<evidence type="ECO:0000256" key="8">
    <source>
        <dbReference type="ARBA" id="ARBA00022553"/>
    </source>
</evidence>
<dbReference type="InterPro" id="IPR009081">
    <property type="entry name" value="PP-bd_ACP"/>
</dbReference>
<dbReference type="SUPFAM" id="SSF56801">
    <property type="entry name" value="Acetyl-CoA synthetase-like"/>
    <property type="match status" value="1"/>
</dbReference>
<evidence type="ECO:0000256" key="7">
    <source>
        <dbReference type="ARBA" id="ARBA00022450"/>
    </source>
</evidence>
<dbReference type="NCBIfam" id="TIGR01746">
    <property type="entry name" value="Thioester-redct"/>
    <property type="match status" value="1"/>
</dbReference>
<evidence type="ECO:0000256" key="2">
    <source>
        <dbReference type="ARBA" id="ARBA00003499"/>
    </source>
</evidence>
<evidence type="ECO:0000256" key="13">
    <source>
        <dbReference type="ARBA" id="ARBA00029454"/>
    </source>
</evidence>
<dbReference type="PROSITE" id="PS50075">
    <property type="entry name" value="CARRIER"/>
    <property type="match status" value="1"/>
</dbReference>
<feature type="domain" description="Carrier" evidence="20">
    <location>
        <begin position="634"/>
        <end position="713"/>
    </location>
</feature>
<comment type="pathway">
    <text evidence="3">Amino-acid biosynthesis; L-lysine biosynthesis via AAA pathway; L-lysine from L-alpha-aminoadipate (fungal route): step 1/3.</text>
</comment>
<keyword evidence="7" id="KW-0596">Phosphopantetheine</keyword>
<accession>A0A9P4JMC6</accession>
<dbReference type="Gene3D" id="3.30.300.30">
    <property type="match status" value="1"/>
</dbReference>
<dbReference type="InterPro" id="IPR042099">
    <property type="entry name" value="ANL_N_sf"/>
</dbReference>
<comment type="function">
    <text evidence="2">Catalyzes the activation of alpha-aminoadipate by ATP-dependent adenylation and the reduction of activated alpha-aminoadipate by NADPH. The activated alpha-aminoadipate is bound to the phosphopantheinyl group of the enzyme itself before it is reduced to (S)-2-amino-6-oxohexanoate.</text>
</comment>
<comment type="similarity">
    <text evidence="4">Belongs to the ATP-dependent AMP-binding enzyme family.</text>
</comment>
<dbReference type="SUPFAM" id="SSF51735">
    <property type="entry name" value="NAD(P)-binding Rossmann-fold domains"/>
    <property type="match status" value="1"/>
</dbReference>
<dbReference type="OrthoDB" id="329835at2759"/>
<dbReference type="InterPro" id="IPR036736">
    <property type="entry name" value="ACP-like_sf"/>
</dbReference>
<dbReference type="Pfam" id="PF00550">
    <property type="entry name" value="PP-binding"/>
    <property type="match status" value="1"/>
</dbReference>
<dbReference type="GO" id="GO:0031177">
    <property type="term" value="F:phosphopantetheine binding"/>
    <property type="evidence" value="ECO:0007669"/>
    <property type="project" value="InterPro"/>
</dbReference>
<dbReference type="InterPro" id="IPR020845">
    <property type="entry name" value="AMP-binding_CS"/>
</dbReference>
<comment type="caution">
    <text evidence="21">The sequence shown here is derived from an EMBL/GenBank/DDBJ whole genome shotgun (WGS) entry which is preliminary data.</text>
</comment>
<dbReference type="EC" id="1.2.1.95" evidence="5"/>
<evidence type="ECO:0000256" key="11">
    <source>
        <dbReference type="ARBA" id="ARBA00023002"/>
    </source>
</evidence>
<dbReference type="Gene3D" id="3.40.50.12780">
    <property type="entry name" value="N-terminal domain of ligase-like"/>
    <property type="match status" value="1"/>
</dbReference>
<evidence type="ECO:0000256" key="9">
    <source>
        <dbReference type="ARBA" id="ARBA00022605"/>
    </source>
</evidence>
<dbReference type="PANTHER" id="PTHR44845:SF1">
    <property type="entry name" value="L-2-AMINOADIPATE REDUCTASE"/>
    <property type="match status" value="1"/>
</dbReference>
<keyword evidence="9" id="KW-0028">Amino-acid biosynthesis</keyword>